<dbReference type="OMA" id="RMVKWPA"/>
<dbReference type="AlphaFoldDB" id="R7QG40"/>
<dbReference type="KEGG" id="ccp:CHC_T00010252001"/>
<dbReference type="PANTHER" id="PTHR23105">
    <property type="entry name" value="RIBOSOMAL PROTEIN L7AE FAMILY MEMBER"/>
    <property type="match status" value="1"/>
</dbReference>
<dbReference type="GO" id="GO:0022625">
    <property type="term" value="C:cytosolic large ribosomal subunit"/>
    <property type="evidence" value="ECO:0007669"/>
    <property type="project" value="UniProtKB-UniRule"/>
</dbReference>
<dbReference type="InterPro" id="IPR018492">
    <property type="entry name" value="Ribosomal_eL8/Nhp2"/>
</dbReference>
<keyword evidence="3 4" id="KW-0687">Ribonucleoprotein</keyword>
<comment type="function">
    <text evidence="4">Component of the ribosome.</text>
</comment>
<dbReference type="OrthoDB" id="29563at2759"/>
<dbReference type="STRING" id="2769.R7QG40"/>
<evidence type="ECO:0000256" key="3">
    <source>
        <dbReference type="ARBA" id="ARBA00023274"/>
    </source>
</evidence>
<evidence type="ECO:0000256" key="4">
    <source>
        <dbReference type="RuleBase" id="RU367042"/>
    </source>
</evidence>
<evidence type="ECO:0000256" key="5">
    <source>
        <dbReference type="SAM" id="MobiDB-lite"/>
    </source>
</evidence>
<dbReference type="InterPro" id="IPR004038">
    <property type="entry name" value="Ribosomal_eL8/eL30/eS12/Gad45"/>
</dbReference>
<feature type="domain" description="Ribosomal protein eL8/eL30/eS12/Gadd45" evidence="6">
    <location>
        <begin position="131"/>
        <end position="212"/>
    </location>
</feature>
<keyword evidence="2 4" id="KW-0689">Ribosomal protein</keyword>
<dbReference type="PRINTS" id="PR00881">
    <property type="entry name" value="L7ARS6FAMILY"/>
</dbReference>
<name>R7QG40_CHOCR</name>
<feature type="region of interest" description="Disordered" evidence="5">
    <location>
        <begin position="1"/>
        <end position="21"/>
    </location>
</feature>
<dbReference type="GO" id="GO:0003723">
    <property type="term" value="F:RNA binding"/>
    <property type="evidence" value="ECO:0007669"/>
    <property type="project" value="UniProtKB-UniRule"/>
</dbReference>
<dbReference type="FunFam" id="3.30.1330.30:FF:000003">
    <property type="entry name" value="60S ribosomal protein L7a"/>
    <property type="match status" value="1"/>
</dbReference>
<organism evidence="7 8">
    <name type="scientific">Chondrus crispus</name>
    <name type="common">Carrageen Irish moss</name>
    <name type="synonym">Polymorpha crispa</name>
    <dbReference type="NCBI Taxonomy" id="2769"/>
    <lineage>
        <taxon>Eukaryota</taxon>
        <taxon>Rhodophyta</taxon>
        <taxon>Florideophyceae</taxon>
        <taxon>Rhodymeniophycidae</taxon>
        <taxon>Gigartinales</taxon>
        <taxon>Gigartinaceae</taxon>
        <taxon>Chondrus</taxon>
    </lineage>
</organism>
<evidence type="ECO:0000256" key="1">
    <source>
        <dbReference type="ARBA" id="ARBA00007337"/>
    </source>
</evidence>
<reference evidence="8" key="1">
    <citation type="journal article" date="2013" name="Proc. Natl. Acad. Sci. U.S.A.">
        <title>Genome structure and metabolic features in the red seaweed Chondrus crispus shed light on evolution of the Archaeplastida.</title>
        <authorList>
            <person name="Collen J."/>
            <person name="Porcel B."/>
            <person name="Carre W."/>
            <person name="Ball S.G."/>
            <person name="Chaparro C."/>
            <person name="Tonon T."/>
            <person name="Barbeyron T."/>
            <person name="Michel G."/>
            <person name="Noel B."/>
            <person name="Valentin K."/>
            <person name="Elias M."/>
            <person name="Artiguenave F."/>
            <person name="Arun A."/>
            <person name="Aury J.M."/>
            <person name="Barbosa-Neto J.F."/>
            <person name="Bothwell J.H."/>
            <person name="Bouget F.Y."/>
            <person name="Brillet L."/>
            <person name="Cabello-Hurtado F."/>
            <person name="Capella-Gutierrez S."/>
            <person name="Charrier B."/>
            <person name="Cladiere L."/>
            <person name="Cock J.M."/>
            <person name="Coelho S.M."/>
            <person name="Colleoni C."/>
            <person name="Czjzek M."/>
            <person name="Da Silva C."/>
            <person name="Delage L."/>
            <person name="Denoeud F."/>
            <person name="Deschamps P."/>
            <person name="Dittami S.M."/>
            <person name="Gabaldon T."/>
            <person name="Gachon C.M."/>
            <person name="Groisillier A."/>
            <person name="Herve C."/>
            <person name="Jabbari K."/>
            <person name="Katinka M."/>
            <person name="Kloareg B."/>
            <person name="Kowalczyk N."/>
            <person name="Labadie K."/>
            <person name="Leblanc C."/>
            <person name="Lopez P.J."/>
            <person name="McLachlan D.H."/>
            <person name="Meslet-Cladiere L."/>
            <person name="Moustafa A."/>
            <person name="Nehr Z."/>
            <person name="Nyvall Collen P."/>
            <person name="Panaud O."/>
            <person name="Partensky F."/>
            <person name="Poulain J."/>
            <person name="Rensing S.A."/>
            <person name="Rousvoal S."/>
            <person name="Samson G."/>
            <person name="Symeonidi A."/>
            <person name="Weissenbach J."/>
            <person name="Zambounis A."/>
            <person name="Wincker P."/>
            <person name="Boyen C."/>
        </authorList>
    </citation>
    <scope>NUCLEOTIDE SEQUENCE [LARGE SCALE GENOMIC DNA]</scope>
    <source>
        <strain evidence="8">cv. Stackhouse</strain>
    </source>
</reference>
<dbReference type="InterPro" id="IPR029064">
    <property type="entry name" value="Ribosomal_eL30-like_sf"/>
</dbReference>
<evidence type="ECO:0000259" key="6">
    <source>
        <dbReference type="Pfam" id="PF01248"/>
    </source>
</evidence>
<dbReference type="Proteomes" id="UP000012073">
    <property type="component" value="Unassembled WGS sequence"/>
</dbReference>
<dbReference type="GeneID" id="17324606"/>
<dbReference type="SUPFAM" id="SSF55315">
    <property type="entry name" value="L30e-like"/>
    <property type="match status" value="1"/>
</dbReference>
<evidence type="ECO:0000313" key="7">
    <source>
        <dbReference type="EMBL" id="CDF37029.1"/>
    </source>
</evidence>
<dbReference type="PRINTS" id="PR00882">
    <property type="entry name" value="RIBOSOMALL7A"/>
</dbReference>
<dbReference type="Pfam" id="PF01248">
    <property type="entry name" value="Ribosomal_L7Ae"/>
    <property type="match status" value="1"/>
</dbReference>
<dbReference type="RefSeq" id="XP_005716848.1">
    <property type="nucleotide sequence ID" value="XM_005716791.1"/>
</dbReference>
<dbReference type="Gene3D" id="3.30.1330.30">
    <property type="match status" value="1"/>
</dbReference>
<protein>
    <recommendedName>
        <fullName evidence="4">60S ribosomal protein L7a</fullName>
    </recommendedName>
</protein>
<keyword evidence="8" id="KW-1185">Reference proteome</keyword>
<gene>
    <name evidence="7" type="ORF">CHC_T00010252001</name>
</gene>
<evidence type="ECO:0000256" key="2">
    <source>
        <dbReference type="ARBA" id="ARBA00022980"/>
    </source>
</evidence>
<dbReference type="Gramene" id="CDF37029">
    <property type="protein sequence ID" value="CDF37029"/>
    <property type="gene ID" value="CHC_T00010252001"/>
</dbReference>
<sequence>MGKSKTGKGRKPAPAPLSVKKTVQKKVENPLFQKRPKNFGIGQDILPQNVDLGRYVRWPKYVRLQRQRKILLVRLKVPPSINQFRLPMDASTTSALFKLMSKYKPESQIQKKERLAALAEAKEAGGDATSTKKPVSLKFGINHVTELVEQKKATLVVIAHDVDPLELVVWLPALCRKMDVPYCIVKCRARLGTLVHQKNATAVCFTGVRPEDRAEFSKITESCVSNFNDRFEEVRKRWGGGIMGIKSQHKTEKKRKALAAEEAKRIGT</sequence>
<comment type="similarity">
    <text evidence="1 4">Belongs to the eukaryotic ribosomal protein eL8 family.</text>
</comment>
<dbReference type="InterPro" id="IPR001921">
    <property type="entry name" value="Ribosomal_eL8_euk"/>
</dbReference>
<evidence type="ECO:0000313" key="8">
    <source>
        <dbReference type="Proteomes" id="UP000012073"/>
    </source>
</evidence>
<dbReference type="InterPro" id="IPR050257">
    <property type="entry name" value="eL8/uL1-like"/>
</dbReference>
<feature type="compositionally biased region" description="Basic residues" evidence="5">
    <location>
        <begin position="1"/>
        <end position="11"/>
    </location>
</feature>
<accession>R7QG40</accession>
<proteinExistence type="inferred from homology"/>
<dbReference type="EMBL" id="HG001812">
    <property type="protein sequence ID" value="CDF37029.1"/>
    <property type="molecule type" value="Genomic_DNA"/>
</dbReference>